<evidence type="ECO:0000256" key="1">
    <source>
        <dbReference type="ARBA" id="ARBA00004141"/>
    </source>
</evidence>
<dbReference type="Pfam" id="PF00083">
    <property type="entry name" value="Sugar_tr"/>
    <property type="match status" value="2"/>
</dbReference>
<dbReference type="InterPro" id="IPR005828">
    <property type="entry name" value="MFS_sugar_transport-like"/>
</dbReference>
<feature type="compositionally biased region" description="Acidic residues" evidence="5">
    <location>
        <begin position="501"/>
        <end position="513"/>
    </location>
</feature>
<dbReference type="InterPro" id="IPR036259">
    <property type="entry name" value="MFS_trans_sf"/>
</dbReference>
<evidence type="ECO:0000256" key="6">
    <source>
        <dbReference type="SAM" id="Phobius"/>
    </source>
</evidence>
<evidence type="ECO:0000313" key="8">
    <source>
        <dbReference type="EMBL" id="TFB03680.1"/>
    </source>
</evidence>
<gene>
    <name evidence="8" type="ORF">CCMA1212_004838</name>
</gene>
<organism evidence="8 9">
    <name type="scientific">Trichoderma ghanense</name>
    <dbReference type="NCBI Taxonomy" id="65468"/>
    <lineage>
        <taxon>Eukaryota</taxon>
        <taxon>Fungi</taxon>
        <taxon>Dikarya</taxon>
        <taxon>Ascomycota</taxon>
        <taxon>Pezizomycotina</taxon>
        <taxon>Sordariomycetes</taxon>
        <taxon>Hypocreomycetidae</taxon>
        <taxon>Hypocreales</taxon>
        <taxon>Hypocreaceae</taxon>
        <taxon>Trichoderma</taxon>
    </lineage>
</organism>
<dbReference type="PROSITE" id="PS50850">
    <property type="entry name" value="MFS"/>
    <property type="match status" value="1"/>
</dbReference>
<feature type="transmembrane region" description="Helical" evidence="6">
    <location>
        <begin position="328"/>
        <end position="347"/>
    </location>
</feature>
<protein>
    <submittedName>
        <fullName evidence="8">Metabolite transport protein GIT1</fullName>
    </submittedName>
</protein>
<comment type="caution">
    <text evidence="8">The sequence shown here is derived from an EMBL/GenBank/DDBJ whole genome shotgun (WGS) entry which is preliminary data.</text>
</comment>
<dbReference type="Proteomes" id="UP001642720">
    <property type="component" value="Unassembled WGS sequence"/>
</dbReference>
<dbReference type="InterPro" id="IPR020846">
    <property type="entry name" value="MFS_dom"/>
</dbReference>
<dbReference type="Gene3D" id="1.20.1250.20">
    <property type="entry name" value="MFS general substrate transporter like domains"/>
    <property type="match status" value="1"/>
</dbReference>
<dbReference type="EMBL" id="PPTA01000005">
    <property type="protein sequence ID" value="TFB03680.1"/>
    <property type="molecule type" value="Genomic_DNA"/>
</dbReference>
<feature type="region of interest" description="Disordered" evidence="5">
    <location>
        <begin position="496"/>
        <end position="525"/>
    </location>
</feature>
<feature type="transmembrane region" description="Helical" evidence="6">
    <location>
        <begin position="354"/>
        <end position="374"/>
    </location>
</feature>
<dbReference type="PANTHER" id="PTHR23508">
    <property type="entry name" value="CARBOXYLIC ACID TRANSPORTER PROTEIN HOMOLOG"/>
    <property type="match status" value="1"/>
</dbReference>
<name>A0ABY2H5V6_9HYPO</name>
<evidence type="ECO:0000256" key="2">
    <source>
        <dbReference type="ARBA" id="ARBA00022692"/>
    </source>
</evidence>
<dbReference type="PANTHER" id="PTHR23508:SF10">
    <property type="entry name" value="CARBOXYLIC ACID TRANSPORTER PROTEIN HOMOLOG"/>
    <property type="match status" value="1"/>
</dbReference>
<evidence type="ECO:0000256" key="3">
    <source>
        <dbReference type="ARBA" id="ARBA00022989"/>
    </source>
</evidence>
<feature type="transmembrane region" description="Helical" evidence="6">
    <location>
        <begin position="237"/>
        <end position="257"/>
    </location>
</feature>
<evidence type="ECO:0000256" key="5">
    <source>
        <dbReference type="SAM" id="MobiDB-lite"/>
    </source>
</evidence>
<feature type="domain" description="Major facilitator superfamily (MFS) profile" evidence="7">
    <location>
        <begin position="67"/>
        <end position="473"/>
    </location>
</feature>
<keyword evidence="4 6" id="KW-0472">Membrane</keyword>
<dbReference type="GeneID" id="300576577"/>
<accession>A0ABY2H5V6</accession>
<feature type="transmembrane region" description="Helical" evidence="6">
    <location>
        <begin position="202"/>
        <end position="225"/>
    </location>
</feature>
<sequence length="525" mass="56241">MAAEPNQPEKSPVEVATRGDGEDAVVVVAKDSAKKRQSLSDIFTIASYNVEILSRECNSNSGSAASTQIAAGAALISDGYQNNLMTMSNVLFKKEYPAQYTSAVSTRVSNSLLVGAILGQVTVGLTCDYLGRKTAIVVTTFLIVVGGILATAAHGVTIDGMFWMLTIARGIVGFGVGGEYPAASTSSSEAANERVLDKRGPIFILVTNLPLSFGGPLAVSIFLIVLSAAGQEHLSTVWRVCFGIGILLPLSVFYFRLKMLNSKLYRKSAIRHSVPYGLALRYYWRTLIGTCGAWFLYDFVTFPNGVFSGTILSSVVDANDPLRSTAEWQLLLGAIALPGVFLGAFLCDRLGRRNVMMIGFSGYLVFGLIIGCAYEKMTKITPLFVIFYGLMQSSGNFGPGDMLGLLSSESYATSVRGTFYGLSAALGKTGAAVGTQAFTPIQSNLGKRWTFIIAAICGVVGVLVTYFFVPDVTGEDLAVQDDKFKAYLLEHGWSGEMGLKDDEEPPVEEDEEVALPAVDEKSVRA</sequence>
<comment type="subcellular location">
    <subcellularLocation>
        <location evidence="1">Membrane</location>
        <topology evidence="1">Multi-pass membrane protein</topology>
    </subcellularLocation>
</comment>
<evidence type="ECO:0000313" key="9">
    <source>
        <dbReference type="Proteomes" id="UP001642720"/>
    </source>
</evidence>
<evidence type="ECO:0000259" key="7">
    <source>
        <dbReference type="PROSITE" id="PS50850"/>
    </source>
</evidence>
<keyword evidence="9" id="KW-1185">Reference proteome</keyword>
<feature type="transmembrane region" description="Helical" evidence="6">
    <location>
        <begin position="449"/>
        <end position="469"/>
    </location>
</feature>
<keyword evidence="3 6" id="KW-1133">Transmembrane helix</keyword>
<proteinExistence type="predicted"/>
<feature type="transmembrane region" description="Helical" evidence="6">
    <location>
        <begin position="135"/>
        <end position="156"/>
    </location>
</feature>
<evidence type="ECO:0000256" key="4">
    <source>
        <dbReference type="ARBA" id="ARBA00023136"/>
    </source>
</evidence>
<dbReference type="SUPFAM" id="SSF103473">
    <property type="entry name" value="MFS general substrate transporter"/>
    <property type="match status" value="1"/>
</dbReference>
<dbReference type="RefSeq" id="XP_073559881.1">
    <property type="nucleotide sequence ID" value="XM_073702127.1"/>
</dbReference>
<feature type="transmembrane region" description="Helical" evidence="6">
    <location>
        <begin position="380"/>
        <end position="398"/>
    </location>
</feature>
<reference evidence="8 9" key="1">
    <citation type="submission" date="2018-01" db="EMBL/GenBank/DDBJ databases">
        <title>Genome characterization of the sugarcane-associated fungus Trichoderma ghanense CCMA-1212 and their application in lignocelulose bioconversion.</title>
        <authorList>
            <person name="Steindorff A.S."/>
            <person name="Mendes T.D."/>
            <person name="Vilela E.S.D."/>
            <person name="Rodrigues D.S."/>
            <person name="Formighieri E.F."/>
            <person name="Melo I.S."/>
            <person name="Favaro L.C.L."/>
        </authorList>
    </citation>
    <scope>NUCLEOTIDE SEQUENCE [LARGE SCALE GENOMIC DNA]</scope>
    <source>
        <strain evidence="8 9">CCMA-1212</strain>
    </source>
</reference>
<keyword evidence="2 6" id="KW-0812">Transmembrane</keyword>
<feature type="transmembrane region" description="Helical" evidence="6">
    <location>
        <begin position="162"/>
        <end position="182"/>
    </location>
</feature>